<dbReference type="InterPro" id="IPR001173">
    <property type="entry name" value="Glyco_trans_2-like"/>
</dbReference>
<evidence type="ECO:0000313" key="2">
    <source>
        <dbReference type="EMBL" id="BBI60618.1"/>
    </source>
</evidence>
<proteinExistence type="predicted"/>
<evidence type="ECO:0000259" key="1">
    <source>
        <dbReference type="Pfam" id="PF00535"/>
    </source>
</evidence>
<dbReference type="EMBL" id="AP019514">
    <property type="protein sequence ID" value="BBI60618.1"/>
    <property type="molecule type" value="Genomic_DNA"/>
</dbReference>
<dbReference type="InterPro" id="IPR029044">
    <property type="entry name" value="Nucleotide-diphossugar_trans"/>
</dbReference>
<dbReference type="Gene3D" id="3.90.550.10">
    <property type="entry name" value="Spore Coat Polysaccharide Biosynthesis Protein SpsA, Chain A"/>
    <property type="match status" value="1"/>
</dbReference>
<gene>
    <name evidence="2" type="ORF">HSBAA_19240</name>
</gene>
<reference evidence="2 3" key="1">
    <citation type="journal article" date="2019" name="Microbiol. Resour. Announc.">
        <title>Complete Genome Sequence of Halomonas sulfidaeris Strain Esulfide1 Isolated from a Metal Sulfide Rock at a Depth of 2,200 Meters, Obtained Using Nanopore Sequencing.</title>
        <authorList>
            <person name="Saito M."/>
            <person name="Nishigata A."/>
            <person name="Galipon J."/>
            <person name="Arakawa K."/>
        </authorList>
    </citation>
    <scope>NUCLEOTIDE SEQUENCE [LARGE SCALE GENOMIC DNA]</scope>
    <source>
        <strain evidence="2 3">ATCC BAA-803</strain>
    </source>
</reference>
<dbReference type="KEGG" id="hsr:HSBAA_19240"/>
<dbReference type="AlphaFoldDB" id="A0A455U8P4"/>
<evidence type="ECO:0000313" key="3">
    <source>
        <dbReference type="Proteomes" id="UP000320231"/>
    </source>
</evidence>
<name>A0A455U8P4_9GAMM</name>
<organism evidence="2 3">
    <name type="scientific">Vreelandella sulfidaeris</name>
    <dbReference type="NCBI Taxonomy" id="115553"/>
    <lineage>
        <taxon>Bacteria</taxon>
        <taxon>Pseudomonadati</taxon>
        <taxon>Pseudomonadota</taxon>
        <taxon>Gammaproteobacteria</taxon>
        <taxon>Oceanospirillales</taxon>
        <taxon>Halomonadaceae</taxon>
        <taxon>Vreelandella</taxon>
    </lineage>
</organism>
<accession>A0A455U8P4</accession>
<dbReference type="Pfam" id="PF00535">
    <property type="entry name" value="Glycos_transf_2"/>
    <property type="match status" value="1"/>
</dbReference>
<dbReference type="SUPFAM" id="SSF53448">
    <property type="entry name" value="Nucleotide-diphospho-sugar transferases"/>
    <property type="match status" value="1"/>
</dbReference>
<dbReference type="Proteomes" id="UP000320231">
    <property type="component" value="Chromosome"/>
</dbReference>
<sequence>MVISDDASRDATVEIAQNWLKEYGSSFDSTKLIVNSVNSGVSANYNASKACTSEWIKIAADILKKIVCHQILAS</sequence>
<protein>
    <recommendedName>
        <fullName evidence="1">Glycosyltransferase 2-like domain-containing protein</fullName>
    </recommendedName>
</protein>
<feature type="domain" description="Glycosyltransferase 2-like" evidence="1">
    <location>
        <begin position="2"/>
        <end position="56"/>
    </location>
</feature>